<name>A0A4V3JJ87_9LEPT</name>
<comment type="caution">
    <text evidence="1">The sequence shown here is derived from an EMBL/GenBank/DDBJ whole genome shotgun (WGS) entry which is preliminary data.</text>
</comment>
<dbReference type="RefSeq" id="WP_135602673.1">
    <property type="nucleotide sequence ID" value="NZ_RQFK01000028.1"/>
</dbReference>
<organism evidence="1 2">
    <name type="scientific">Leptospira noumeaensis</name>
    <dbReference type="NCBI Taxonomy" id="2484964"/>
    <lineage>
        <taxon>Bacteria</taxon>
        <taxon>Pseudomonadati</taxon>
        <taxon>Spirochaetota</taxon>
        <taxon>Spirochaetia</taxon>
        <taxon>Leptospirales</taxon>
        <taxon>Leptospiraceae</taxon>
        <taxon>Leptospira</taxon>
    </lineage>
</organism>
<dbReference type="InterPro" id="IPR011043">
    <property type="entry name" value="Gal_Oxase/kelch_b-propeller"/>
</dbReference>
<proteinExistence type="predicted"/>
<dbReference type="EMBL" id="RQFK01000028">
    <property type="protein sequence ID" value="TGK79100.1"/>
    <property type="molecule type" value="Genomic_DNA"/>
</dbReference>
<accession>A0A4V3JJ87</accession>
<dbReference type="PANTHER" id="PTHR31778">
    <property type="entry name" value="BUD SITE SELECTION PROTEIN RAX2"/>
    <property type="match status" value="1"/>
</dbReference>
<dbReference type="InterPro" id="IPR015915">
    <property type="entry name" value="Kelch-typ_b-propeller"/>
</dbReference>
<dbReference type="Pfam" id="PF17164">
    <property type="entry name" value="DUF5122"/>
    <property type="match status" value="1"/>
</dbReference>
<keyword evidence="2" id="KW-1185">Reference proteome</keyword>
<dbReference type="GO" id="GO:1902929">
    <property type="term" value="C:plasma membrane of growing cell tip"/>
    <property type="evidence" value="ECO:0007669"/>
    <property type="project" value="TreeGrafter"/>
</dbReference>
<protein>
    <recommendedName>
        <fullName evidence="3">Galactose oxidase</fullName>
    </recommendedName>
</protein>
<evidence type="ECO:0000313" key="2">
    <source>
        <dbReference type="Proteomes" id="UP000298009"/>
    </source>
</evidence>
<dbReference type="Proteomes" id="UP000298009">
    <property type="component" value="Unassembled WGS sequence"/>
</dbReference>
<dbReference type="SUPFAM" id="SSF50965">
    <property type="entry name" value="Galactose oxidase, central domain"/>
    <property type="match status" value="1"/>
</dbReference>
<dbReference type="PANTHER" id="PTHR31778:SF2">
    <property type="entry name" value="BUD SITE SELECTION PROTEIN RAX2"/>
    <property type="match status" value="1"/>
</dbReference>
<reference evidence="1" key="1">
    <citation type="journal article" date="2019" name="PLoS Negl. Trop. Dis.">
        <title>Revisiting the worldwide diversity of Leptospira species in the environment.</title>
        <authorList>
            <person name="Vincent A.T."/>
            <person name="Schiettekatte O."/>
            <person name="Bourhy P."/>
            <person name="Veyrier F.J."/>
            <person name="Picardeau M."/>
        </authorList>
    </citation>
    <scope>NUCLEOTIDE SEQUENCE [LARGE SCALE GENOMIC DNA]</scope>
    <source>
        <strain evidence="1">201800287</strain>
    </source>
</reference>
<dbReference type="OrthoDB" id="340196at2"/>
<dbReference type="Gene3D" id="2.120.10.80">
    <property type="entry name" value="Kelch-type beta propeller"/>
    <property type="match status" value="1"/>
</dbReference>
<dbReference type="InterPro" id="IPR013431">
    <property type="entry name" value="Delta_60_rpt"/>
</dbReference>
<sequence length="759" mass="80871">MFRSFSLSCIYVVSFATFTLCKPAELENTCDVRSKSYLLASVIRYATGDRSPSCLPAFSFFDEWGVYGSTAKIDSIVSYNNQIIVGGNFSSIGFPTGSAAFVDAQTGAVVPNRFCPFLKVKGITYVAISDGSGGFYIGGDFTHVQGTARSQVARILPGCQLDSNFIPDTSTSRIVTALAILGDQLYVGGQFVNWGTGSQVNIVSLNRESGKLNTNFYTGTIDADVLDIVTDGSSLFIGGNFQNIAAGVRYGVAKISPNTGVVDTSFTGQVQAGGTVNDLHLGTDTSGNPVLYAVGFFSGAKPNAKSFYLNGVETSWAPSTNFTVNSVSQYENTIYLGGEFTTVKTVTPANYLVGVDNNTGNVIQNNFGISGNVTSATVIGNKLYALGEFAEAKGQTRNFAAGYDLPNHNLNDWNPSFLDSIFTPVGSVVAAGSTVMVVSNNQAVNLKPYKHFVVIDDSTGSPIGGTPNFDFPIKSLHIKNNHLFVGGSFEHVNGIPRIALAILDLPTYQLNQANLNILPAGSETRTITSNDTQIFFGGAGMSSVNGQTRNALASINAENFSLTNWFPNLGGSATSLLVLNDAVYIGGIYISLNGDNSIANYRAVDTNTGLVLPLPSTSDYPNSDVAAQTYFDGKIYLGGIFSMIGASTFNNFAMYDTNTKSYISPNPIYANGHVYSITPSPDGKIVVAGSFTGLNGSTTNNYLSAFDSKTNTVLPWFPNMDNTGFKSIYLNGKWYIGGEFKNAFNKPYGGFFTSDLTEK</sequence>
<dbReference type="AlphaFoldDB" id="A0A4V3JJ87"/>
<evidence type="ECO:0000313" key="1">
    <source>
        <dbReference type="EMBL" id="TGK79100.1"/>
    </source>
</evidence>
<gene>
    <name evidence="1" type="ORF">EHQ24_16265</name>
</gene>
<evidence type="ECO:0008006" key="3">
    <source>
        <dbReference type="Google" id="ProtNLM"/>
    </source>
</evidence>